<protein>
    <submittedName>
        <fullName evidence="1">Uncharacterized protein</fullName>
    </submittedName>
</protein>
<organism evidence="1 2">
    <name type="scientific">Inconstantimicrobium mannanitabidum</name>
    <dbReference type="NCBI Taxonomy" id="1604901"/>
    <lineage>
        <taxon>Bacteria</taxon>
        <taxon>Bacillati</taxon>
        <taxon>Bacillota</taxon>
        <taxon>Clostridia</taxon>
        <taxon>Eubacteriales</taxon>
        <taxon>Clostridiaceae</taxon>
        <taxon>Inconstantimicrobium</taxon>
    </lineage>
</organism>
<gene>
    <name evidence="1" type="ORF">rsdtw13_11050</name>
</gene>
<keyword evidence="2" id="KW-1185">Reference proteome</keyword>
<proteinExistence type="predicted"/>
<accession>A0ACB5R9N7</accession>
<sequence>MVEYLKRFQNVGTVVGLVGLVGSLLLQFGIKVDMPWLSETAQIICAILVVLGVMNNPQTTGLDLPKSTVNTEESK</sequence>
<comment type="caution">
    <text evidence="1">The sequence shown here is derived from an EMBL/GenBank/DDBJ whole genome shotgun (WGS) entry which is preliminary data.</text>
</comment>
<dbReference type="Proteomes" id="UP001058074">
    <property type="component" value="Unassembled WGS sequence"/>
</dbReference>
<name>A0ACB5R9N7_9CLOT</name>
<dbReference type="EMBL" id="BROD01000001">
    <property type="protein sequence ID" value="GKX65847.1"/>
    <property type="molecule type" value="Genomic_DNA"/>
</dbReference>
<evidence type="ECO:0000313" key="2">
    <source>
        <dbReference type="Proteomes" id="UP001058074"/>
    </source>
</evidence>
<reference evidence="1" key="1">
    <citation type="journal article" date="2025" name="Int. J. Syst. Evol. Microbiol.">
        <title>Inconstantimicrobium mannanitabidum sp. nov., a novel member of the family Clostridiaceae isolated from anoxic soil under the treatment of reductive soil disinfestation.</title>
        <authorList>
            <person name="Ueki A."/>
            <person name="Tonouchi A."/>
            <person name="Honma S."/>
            <person name="Kaku N."/>
            <person name="Ueki K."/>
        </authorList>
    </citation>
    <scope>NUCLEOTIDE SEQUENCE</scope>
    <source>
        <strain evidence="1">TW13</strain>
    </source>
</reference>
<evidence type="ECO:0000313" key="1">
    <source>
        <dbReference type="EMBL" id="GKX65847.1"/>
    </source>
</evidence>